<dbReference type="Proteomes" id="UP000652761">
    <property type="component" value="Unassembled WGS sequence"/>
</dbReference>
<feature type="non-terminal residue" evidence="1">
    <location>
        <position position="119"/>
    </location>
</feature>
<keyword evidence="2" id="KW-1185">Reference proteome</keyword>
<evidence type="ECO:0000313" key="1">
    <source>
        <dbReference type="EMBL" id="MQL72765.1"/>
    </source>
</evidence>
<dbReference type="AlphaFoldDB" id="A0A843TNY8"/>
<sequence>CRLVKAEHTTKSMNMNIIKKESLQIIQQAKKGGRKLNPNQWRWKLAVLNQGKNLPRGVSQAIDGINNNQGVALNENMSLQILSPLNSFENAYSFNHHRLSPLKYQILSYLDHTQPESTS</sequence>
<name>A0A843TNY8_COLES</name>
<evidence type="ECO:0000313" key="2">
    <source>
        <dbReference type="Proteomes" id="UP000652761"/>
    </source>
</evidence>
<proteinExistence type="predicted"/>
<comment type="caution">
    <text evidence="1">The sequence shown here is derived from an EMBL/GenBank/DDBJ whole genome shotgun (WGS) entry which is preliminary data.</text>
</comment>
<dbReference type="EMBL" id="NMUH01000142">
    <property type="protein sequence ID" value="MQL72765.1"/>
    <property type="molecule type" value="Genomic_DNA"/>
</dbReference>
<reference evidence="1" key="1">
    <citation type="submission" date="2017-07" db="EMBL/GenBank/DDBJ databases">
        <title>Taro Niue Genome Assembly and Annotation.</title>
        <authorList>
            <person name="Atibalentja N."/>
            <person name="Keating K."/>
            <person name="Fields C.J."/>
        </authorList>
    </citation>
    <scope>NUCLEOTIDE SEQUENCE</scope>
    <source>
        <strain evidence="1">Niue_2</strain>
        <tissue evidence="1">Leaf</tissue>
    </source>
</reference>
<organism evidence="1 2">
    <name type="scientific">Colocasia esculenta</name>
    <name type="common">Wild taro</name>
    <name type="synonym">Arum esculentum</name>
    <dbReference type="NCBI Taxonomy" id="4460"/>
    <lineage>
        <taxon>Eukaryota</taxon>
        <taxon>Viridiplantae</taxon>
        <taxon>Streptophyta</taxon>
        <taxon>Embryophyta</taxon>
        <taxon>Tracheophyta</taxon>
        <taxon>Spermatophyta</taxon>
        <taxon>Magnoliopsida</taxon>
        <taxon>Liliopsida</taxon>
        <taxon>Araceae</taxon>
        <taxon>Aroideae</taxon>
        <taxon>Colocasieae</taxon>
        <taxon>Colocasia</taxon>
    </lineage>
</organism>
<gene>
    <name evidence="1" type="ORF">Taro_005125</name>
</gene>
<protein>
    <submittedName>
        <fullName evidence="1">Uncharacterized protein</fullName>
    </submittedName>
</protein>
<accession>A0A843TNY8</accession>